<dbReference type="PANTHER" id="PTHR38033">
    <property type="entry name" value="MEMBRANE PROTEIN-RELATED"/>
    <property type="match status" value="1"/>
</dbReference>
<dbReference type="NCBIfam" id="NF038228">
    <property type="entry name" value="IcmH_DotU_IVB"/>
    <property type="match status" value="1"/>
</dbReference>
<evidence type="ECO:0000259" key="2">
    <source>
        <dbReference type="Pfam" id="PF09850"/>
    </source>
</evidence>
<evidence type="ECO:0000313" key="3">
    <source>
        <dbReference type="EMBL" id="VVC76674.1"/>
    </source>
</evidence>
<keyword evidence="1" id="KW-0812">Transmembrane</keyword>
<reference evidence="3 4" key="1">
    <citation type="submission" date="2019-08" db="EMBL/GenBank/DDBJ databases">
        <authorList>
            <person name="Guy L."/>
        </authorList>
    </citation>
    <scope>NUCLEOTIDE SEQUENCE [LARGE SCALE GENOMIC DNA]</scope>
    <source>
        <strain evidence="3 4">SGT-108</strain>
    </source>
</reference>
<name>A0A5E4PIA2_9COXI</name>
<accession>A0A5E4PIA2</accession>
<dbReference type="Pfam" id="PF09850">
    <property type="entry name" value="DotU"/>
    <property type="match status" value="1"/>
</dbReference>
<dbReference type="EMBL" id="LR699119">
    <property type="protein sequence ID" value="VVC76674.1"/>
    <property type="molecule type" value="Genomic_DNA"/>
</dbReference>
<dbReference type="InterPro" id="IPR017732">
    <property type="entry name" value="T4/T6SS_DotU"/>
</dbReference>
<evidence type="ECO:0000256" key="1">
    <source>
        <dbReference type="SAM" id="Phobius"/>
    </source>
</evidence>
<proteinExistence type="predicted"/>
<keyword evidence="1" id="KW-1133">Transmembrane helix</keyword>
<dbReference type="InterPro" id="IPR038522">
    <property type="entry name" value="T4/T6SS_DotU_sf"/>
</dbReference>
<dbReference type="PANTHER" id="PTHR38033:SF1">
    <property type="entry name" value="DOTU FAMILY TYPE IV_VI SECRETION SYSTEM PROTEIN"/>
    <property type="match status" value="1"/>
</dbReference>
<protein>
    <recommendedName>
        <fullName evidence="2">Type IV / VI secretion system DotU domain-containing protein</fullName>
    </recommendedName>
</protein>
<dbReference type="Proteomes" id="UP000324194">
    <property type="component" value="Chromosome 1"/>
</dbReference>
<evidence type="ECO:0000313" key="4">
    <source>
        <dbReference type="Proteomes" id="UP000324194"/>
    </source>
</evidence>
<dbReference type="AlphaFoldDB" id="A0A5E4PIA2"/>
<organism evidence="3 4">
    <name type="scientific">Aquicella siphonis</name>
    <dbReference type="NCBI Taxonomy" id="254247"/>
    <lineage>
        <taxon>Bacteria</taxon>
        <taxon>Pseudomonadati</taxon>
        <taxon>Pseudomonadota</taxon>
        <taxon>Gammaproteobacteria</taxon>
        <taxon>Legionellales</taxon>
        <taxon>Coxiellaceae</taxon>
        <taxon>Aquicella</taxon>
    </lineage>
</organism>
<keyword evidence="4" id="KW-1185">Reference proteome</keyword>
<gene>
    <name evidence="3" type="ORF">AQUSIP_19980</name>
</gene>
<sequence>MNATINPQQTTTEGQSLSLALETAGQQLHYDNDTALNKIQNLNASSQLLLPSRIVSHNPKAGLNPIVDAAGYLFSVIGKLKQIKTYRQLNKLQSELIQEINAFQESVKTQGYSAEYVIVCKYILCATLDEIICNTPWGGQGQWDAYCLLAAYNQDTHHQDKFFTIMERAIKEPALYIDLMELMYLCLSMGYKGQYRATEHSQYQLEQVTNSLYKHIRAYRGSFSKILSPTPFKTPKPAAKSASRQPISLTFVAIITACVIMTIFVSLGYLMDVISNEAYKNIARFGNQVIYETPKS</sequence>
<feature type="transmembrane region" description="Helical" evidence="1">
    <location>
        <begin position="247"/>
        <end position="270"/>
    </location>
</feature>
<keyword evidence="1" id="KW-0472">Membrane</keyword>
<dbReference type="RefSeq" id="WP_172622815.1">
    <property type="nucleotide sequence ID" value="NZ_LR699119.1"/>
</dbReference>
<feature type="domain" description="Type IV / VI secretion system DotU" evidence="2">
    <location>
        <begin position="65"/>
        <end position="269"/>
    </location>
</feature>
<dbReference type="NCBIfam" id="TIGR03349">
    <property type="entry name" value="IV_VI_DotU"/>
    <property type="match status" value="1"/>
</dbReference>
<dbReference type="KEGG" id="asip:AQUSIP_19980"/>
<dbReference type="Gene3D" id="1.25.40.590">
    <property type="entry name" value="Type IV / VI secretion system, DotU"/>
    <property type="match status" value="1"/>
</dbReference>